<dbReference type="Proteomes" id="UP000629365">
    <property type="component" value="Unassembled WGS sequence"/>
</dbReference>
<name>A0ABQ1S0Z8_9MICO</name>
<reference evidence="4" key="1">
    <citation type="journal article" date="2019" name="Int. J. Syst. Evol. Microbiol.">
        <title>The Global Catalogue of Microorganisms (GCM) 10K type strain sequencing project: providing services to taxonomists for standard genome sequencing and annotation.</title>
        <authorList>
            <consortium name="The Broad Institute Genomics Platform"/>
            <consortium name="The Broad Institute Genome Sequencing Center for Infectious Disease"/>
            <person name="Wu L."/>
            <person name="Ma J."/>
        </authorList>
    </citation>
    <scope>NUCLEOTIDE SEQUENCE [LARGE SCALE GENOMIC DNA]</scope>
    <source>
        <strain evidence="4">CCM 7640</strain>
    </source>
</reference>
<gene>
    <name evidence="3" type="ORF">GCM10007269_30730</name>
</gene>
<evidence type="ECO:0000313" key="3">
    <source>
        <dbReference type="EMBL" id="GGD85669.1"/>
    </source>
</evidence>
<sequence>MSRQAATAAALLPEPIAPAPRTPRRLKPVTAPARRAKPKLAYALIALGGAAAIGIAQIGLSLAITQDSFTLADLTSQQRELDLQTSALQDELAGTSSPQLLATKASELGMVVAGSASYLRLSDSAVLGANTGADGRSTIDPNGNGAVHNALLNQKALSAAAADDAETSADATSDAVDANLPPAITDGLPSPTTR</sequence>
<feature type="region of interest" description="Disordered" evidence="1">
    <location>
        <begin position="163"/>
        <end position="194"/>
    </location>
</feature>
<organism evidence="3 4">
    <name type="scientific">Microbacterium murale</name>
    <dbReference type="NCBI Taxonomy" id="1081040"/>
    <lineage>
        <taxon>Bacteria</taxon>
        <taxon>Bacillati</taxon>
        <taxon>Actinomycetota</taxon>
        <taxon>Actinomycetes</taxon>
        <taxon>Micrococcales</taxon>
        <taxon>Microbacteriaceae</taxon>
        <taxon>Microbacterium</taxon>
    </lineage>
</organism>
<comment type="caution">
    <text evidence="3">The sequence shown here is derived from an EMBL/GenBank/DDBJ whole genome shotgun (WGS) entry which is preliminary data.</text>
</comment>
<evidence type="ECO:0000256" key="1">
    <source>
        <dbReference type="SAM" id="MobiDB-lite"/>
    </source>
</evidence>
<keyword evidence="2" id="KW-1133">Transmembrane helix</keyword>
<accession>A0ABQ1S0Z8</accession>
<keyword evidence="4" id="KW-1185">Reference proteome</keyword>
<proteinExistence type="predicted"/>
<protein>
    <recommendedName>
        <fullName evidence="5">Cell division protein FtsL</fullName>
    </recommendedName>
</protein>
<evidence type="ECO:0000313" key="4">
    <source>
        <dbReference type="Proteomes" id="UP000629365"/>
    </source>
</evidence>
<feature type="compositionally biased region" description="Low complexity" evidence="1">
    <location>
        <begin position="163"/>
        <end position="178"/>
    </location>
</feature>
<dbReference type="EMBL" id="BMCM01000005">
    <property type="protein sequence ID" value="GGD85669.1"/>
    <property type="molecule type" value="Genomic_DNA"/>
</dbReference>
<keyword evidence="2" id="KW-0472">Membrane</keyword>
<feature type="compositionally biased region" description="Low complexity" evidence="1">
    <location>
        <begin position="1"/>
        <end position="14"/>
    </location>
</feature>
<evidence type="ECO:0008006" key="5">
    <source>
        <dbReference type="Google" id="ProtNLM"/>
    </source>
</evidence>
<evidence type="ECO:0000256" key="2">
    <source>
        <dbReference type="SAM" id="Phobius"/>
    </source>
</evidence>
<feature type="transmembrane region" description="Helical" evidence="2">
    <location>
        <begin position="42"/>
        <end position="64"/>
    </location>
</feature>
<feature type="region of interest" description="Disordered" evidence="1">
    <location>
        <begin position="1"/>
        <end position="32"/>
    </location>
</feature>
<keyword evidence="2" id="KW-0812">Transmembrane</keyword>
<dbReference type="RefSeq" id="WP_188437457.1">
    <property type="nucleotide sequence ID" value="NZ_BMCM01000005.1"/>
</dbReference>